<dbReference type="GO" id="GO:0005886">
    <property type="term" value="C:plasma membrane"/>
    <property type="evidence" value="ECO:0007669"/>
    <property type="project" value="TreeGrafter"/>
</dbReference>
<feature type="transmembrane region" description="Helical" evidence="6">
    <location>
        <begin position="74"/>
        <end position="92"/>
    </location>
</feature>
<dbReference type="OrthoDB" id="10266980at2759"/>
<dbReference type="PROSITE" id="PS50922">
    <property type="entry name" value="TLC"/>
    <property type="match status" value="1"/>
</dbReference>
<proteinExistence type="predicted"/>
<comment type="subcellular location">
    <subcellularLocation>
        <location evidence="1">Membrane</location>
        <topology evidence="1">Multi-pass membrane protein</topology>
    </subcellularLocation>
</comment>
<comment type="caution">
    <text evidence="8">The sequence shown here is derived from an EMBL/GenBank/DDBJ whole genome shotgun (WGS) entry which is preliminary data.</text>
</comment>
<dbReference type="InterPro" id="IPR050846">
    <property type="entry name" value="TLCD"/>
</dbReference>
<dbReference type="SMART" id="SM00724">
    <property type="entry name" value="TLC"/>
    <property type="match status" value="1"/>
</dbReference>
<evidence type="ECO:0000256" key="3">
    <source>
        <dbReference type="ARBA" id="ARBA00022989"/>
    </source>
</evidence>
<dbReference type="AlphaFoldDB" id="A0A812ESL9"/>
<dbReference type="Pfam" id="PF03798">
    <property type="entry name" value="TRAM_LAG1_CLN8"/>
    <property type="match status" value="1"/>
</dbReference>
<evidence type="ECO:0000256" key="2">
    <source>
        <dbReference type="ARBA" id="ARBA00022692"/>
    </source>
</evidence>
<evidence type="ECO:0000256" key="6">
    <source>
        <dbReference type="SAM" id="Phobius"/>
    </source>
</evidence>
<accession>A0A812ESL9</accession>
<feature type="domain" description="TLC" evidence="7">
    <location>
        <begin position="1"/>
        <end position="173"/>
    </location>
</feature>
<sequence length="183" mass="21088">MLSIFYQTPKLAEDVISIYTTFSYSVVAFAAGYFIHDTIDMIGTPRSRQCIELIAHHFVLLIALSVPILTYKSVGYLLVGLLVEINSIFLHLRQLLLLHKFDKTSSTYRLNSILNLGTFIIFRISPLCWMTRWIVINKNLVPFFFYFLSSLGLAITTVMNIVLFYRCLSSDFIHRKDTSSKLE</sequence>
<dbReference type="GO" id="GO:0055091">
    <property type="term" value="P:phospholipid homeostasis"/>
    <property type="evidence" value="ECO:0007669"/>
    <property type="project" value="TreeGrafter"/>
</dbReference>
<dbReference type="PANTHER" id="PTHR13439:SF4">
    <property type="entry name" value="TLC DOMAIN-CONTAINING PROTEIN"/>
    <property type="match status" value="1"/>
</dbReference>
<dbReference type="EMBL" id="CAHIKZ030005630">
    <property type="protein sequence ID" value="CAE1332257.1"/>
    <property type="molecule type" value="Genomic_DNA"/>
</dbReference>
<evidence type="ECO:0000256" key="1">
    <source>
        <dbReference type="ARBA" id="ARBA00004141"/>
    </source>
</evidence>
<dbReference type="GO" id="GO:0097035">
    <property type="term" value="P:regulation of membrane lipid distribution"/>
    <property type="evidence" value="ECO:0007669"/>
    <property type="project" value="TreeGrafter"/>
</dbReference>
<feature type="transmembrane region" description="Helical" evidence="6">
    <location>
        <begin position="50"/>
        <end position="68"/>
    </location>
</feature>
<dbReference type="Proteomes" id="UP000597762">
    <property type="component" value="Unassembled WGS sequence"/>
</dbReference>
<dbReference type="PANTHER" id="PTHR13439">
    <property type="entry name" value="CT120 PROTEIN"/>
    <property type="match status" value="1"/>
</dbReference>
<keyword evidence="2 5" id="KW-0812">Transmembrane</keyword>
<keyword evidence="9" id="KW-1185">Reference proteome</keyword>
<dbReference type="InterPro" id="IPR006634">
    <property type="entry name" value="TLC-dom"/>
</dbReference>
<dbReference type="GO" id="GO:0071709">
    <property type="term" value="P:membrane assembly"/>
    <property type="evidence" value="ECO:0007669"/>
    <property type="project" value="TreeGrafter"/>
</dbReference>
<feature type="transmembrane region" description="Helical" evidence="6">
    <location>
        <begin position="113"/>
        <end position="135"/>
    </location>
</feature>
<evidence type="ECO:0000313" key="9">
    <source>
        <dbReference type="Proteomes" id="UP000597762"/>
    </source>
</evidence>
<evidence type="ECO:0000313" key="8">
    <source>
        <dbReference type="EMBL" id="CAE1332257.1"/>
    </source>
</evidence>
<organism evidence="8 9">
    <name type="scientific">Acanthosepion pharaonis</name>
    <name type="common">Pharaoh cuttlefish</name>
    <name type="synonym">Sepia pharaonis</name>
    <dbReference type="NCBI Taxonomy" id="158019"/>
    <lineage>
        <taxon>Eukaryota</taxon>
        <taxon>Metazoa</taxon>
        <taxon>Spiralia</taxon>
        <taxon>Lophotrochozoa</taxon>
        <taxon>Mollusca</taxon>
        <taxon>Cephalopoda</taxon>
        <taxon>Coleoidea</taxon>
        <taxon>Decapodiformes</taxon>
        <taxon>Sepiida</taxon>
        <taxon>Sepiina</taxon>
        <taxon>Sepiidae</taxon>
        <taxon>Acanthosepion</taxon>
    </lineage>
</organism>
<evidence type="ECO:0000256" key="5">
    <source>
        <dbReference type="PROSITE-ProRule" id="PRU00205"/>
    </source>
</evidence>
<feature type="transmembrane region" description="Helical" evidence="6">
    <location>
        <begin position="141"/>
        <end position="165"/>
    </location>
</feature>
<keyword evidence="4 5" id="KW-0472">Membrane</keyword>
<keyword evidence="3 6" id="KW-1133">Transmembrane helix</keyword>
<name>A0A812ESL9_ACAPH</name>
<feature type="transmembrane region" description="Helical" evidence="6">
    <location>
        <begin position="16"/>
        <end position="35"/>
    </location>
</feature>
<protein>
    <submittedName>
        <fullName evidence="8">TLC domain-containing protein 2</fullName>
    </submittedName>
</protein>
<evidence type="ECO:0000259" key="7">
    <source>
        <dbReference type="PROSITE" id="PS50922"/>
    </source>
</evidence>
<dbReference type="GO" id="GO:0007009">
    <property type="term" value="P:plasma membrane organization"/>
    <property type="evidence" value="ECO:0007669"/>
    <property type="project" value="TreeGrafter"/>
</dbReference>
<gene>
    <name evidence="8" type="ORF">SPHA_81320</name>
</gene>
<evidence type="ECO:0000256" key="4">
    <source>
        <dbReference type="ARBA" id="ARBA00023136"/>
    </source>
</evidence>
<reference evidence="8" key="1">
    <citation type="submission" date="2021-01" db="EMBL/GenBank/DDBJ databases">
        <authorList>
            <person name="Li R."/>
            <person name="Bekaert M."/>
        </authorList>
    </citation>
    <scope>NUCLEOTIDE SEQUENCE</scope>
    <source>
        <strain evidence="8">Farmed</strain>
    </source>
</reference>